<feature type="domain" description="HTH lacI-type" evidence="5">
    <location>
        <begin position="7"/>
        <end position="64"/>
    </location>
</feature>
<dbReference type="Pfam" id="PF13377">
    <property type="entry name" value="Peripla_BP_3"/>
    <property type="match status" value="1"/>
</dbReference>
<dbReference type="RefSeq" id="WP_117544640.1">
    <property type="nucleotide sequence ID" value="NZ_JBKVLI010000002.1"/>
</dbReference>
<keyword evidence="1" id="KW-0678">Repressor</keyword>
<dbReference type="InterPro" id="IPR010982">
    <property type="entry name" value="Lambda_DNA-bd_dom_sf"/>
</dbReference>
<evidence type="ECO:0000256" key="1">
    <source>
        <dbReference type="ARBA" id="ARBA00022491"/>
    </source>
</evidence>
<dbReference type="InterPro" id="IPR028082">
    <property type="entry name" value="Peripla_BP_I"/>
</dbReference>
<dbReference type="SUPFAM" id="SSF53822">
    <property type="entry name" value="Periplasmic binding protein-like I"/>
    <property type="match status" value="1"/>
</dbReference>
<comment type="caution">
    <text evidence="6">The sequence shown here is derived from an EMBL/GenBank/DDBJ whole genome shotgun (WGS) entry which is preliminary data.</text>
</comment>
<dbReference type="Gene3D" id="3.40.50.2300">
    <property type="match status" value="2"/>
</dbReference>
<evidence type="ECO:0000313" key="6">
    <source>
        <dbReference type="EMBL" id="RGE60260.1"/>
    </source>
</evidence>
<evidence type="ECO:0000256" key="2">
    <source>
        <dbReference type="ARBA" id="ARBA00023015"/>
    </source>
</evidence>
<keyword evidence="3" id="KW-0238">DNA-binding</keyword>
<dbReference type="PROSITE" id="PS50932">
    <property type="entry name" value="HTH_LACI_2"/>
    <property type="match status" value="1"/>
</dbReference>
<evidence type="ECO:0000256" key="3">
    <source>
        <dbReference type="ARBA" id="ARBA00023125"/>
    </source>
</evidence>
<accession>A0A3E3I4R4</accession>
<name>A0A3E3I4R4_9FIRM</name>
<keyword evidence="2" id="KW-0805">Transcription regulation</keyword>
<dbReference type="Gene3D" id="1.10.260.40">
    <property type="entry name" value="lambda repressor-like DNA-binding domains"/>
    <property type="match status" value="1"/>
</dbReference>
<evidence type="ECO:0000259" key="5">
    <source>
        <dbReference type="PROSITE" id="PS50932"/>
    </source>
</evidence>
<evidence type="ECO:0000256" key="4">
    <source>
        <dbReference type="ARBA" id="ARBA00023163"/>
    </source>
</evidence>
<dbReference type="EMBL" id="QVLV01000007">
    <property type="protein sequence ID" value="RGE60260.1"/>
    <property type="molecule type" value="Genomic_DNA"/>
</dbReference>
<dbReference type="PANTHER" id="PTHR30146">
    <property type="entry name" value="LACI-RELATED TRANSCRIPTIONAL REPRESSOR"/>
    <property type="match status" value="1"/>
</dbReference>
<keyword evidence="4" id="KW-0804">Transcription</keyword>
<reference evidence="6" key="1">
    <citation type="submission" date="2018-08" db="EMBL/GenBank/DDBJ databases">
        <title>A genome reference for cultivated species of the human gut microbiota.</title>
        <authorList>
            <person name="Zou Y."/>
            <person name="Xue W."/>
            <person name="Luo G."/>
        </authorList>
    </citation>
    <scope>NUCLEOTIDE SEQUENCE [LARGE SCALE GENOMIC DNA]</scope>
    <source>
        <strain evidence="6">TF05-5AC</strain>
    </source>
</reference>
<dbReference type="GeneID" id="97987520"/>
<dbReference type="InterPro" id="IPR046335">
    <property type="entry name" value="LacI/GalR-like_sensor"/>
</dbReference>
<dbReference type="Proteomes" id="UP000260812">
    <property type="component" value="Unassembled WGS sequence"/>
</dbReference>
<dbReference type="InterPro" id="IPR000843">
    <property type="entry name" value="HTH_LacI"/>
</dbReference>
<proteinExistence type="predicted"/>
<dbReference type="PANTHER" id="PTHR30146:SF95">
    <property type="entry name" value="RIBOSE OPERON REPRESSOR"/>
    <property type="match status" value="1"/>
</dbReference>
<dbReference type="GO" id="GO:0003700">
    <property type="term" value="F:DNA-binding transcription factor activity"/>
    <property type="evidence" value="ECO:0007669"/>
    <property type="project" value="TreeGrafter"/>
</dbReference>
<keyword evidence="7" id="KW-1185">Reference proteome</keyword>
<protein>
    <submittedName>
        <fullName evidence="6">LacI family transcriptional regulator</fullName>
    </submittedName>
</protein>
<sequence>MNKPKKVSLQDIAHALDISTTAVSLTLRGRGTQSRISEKTQQLIFDKAKELGYSYNSKGNSISSFPYANGASILNPVSLPFISGKITIYFFGGTASEIESTGAINRFLFSALDYIHSLNLSIDFVLQSFELNKLQESAHLLSKKYCHGAILAGLSDTDLQYLNDTKFDIPIVLYGRSSVEHVCVSTDNYETGAIAARHLFMRNYKHVAYINISSYNKVYSLKKSGFIDTFMKLTGNEPLGCEVNLDDKVNYEATIKNLLSKFTLPVGLCCFYDFLLLDIFRCASDMNIKIPEDMELISDGDHILNTLLQPNVTSMRPPVEEMSKDCIDFILNMIFTGNTLPKGIEKSHVVNIIYRDSSPAPDLKVE</sequence>
<dbReference type="SUPFAM" id="SSF47413">
    <property type="entry name" value="lambda repressor-like DNA-binding domains"/>
    <property type="match status" value="1"/>
</dbReference>
<gene>
    <name evidence="6" type="ORF">DXC51_11700</name>
</gene>
<dbReference type="SMART" id="SM00354">
    <property type="entry name" value="HTH_LACI"/>
    <property type="match status" value="1"/>
</dbReference>
<dbReference type="GO" id="GO:0000976">
    <property type="term" value="F:transcription cis-regulatory region binding"/>
    <property type="evidence" value="ECO:0007669"/>
    <property type="project" value="TreeGrafter"/>
</dbReference>
<organism evidence="6 7">
    <name type="scientific">Eisenbergiella massiliensis</name>
    <dbReference type="NCBI Taxonomy" id="1720294"/>
    <lineage>
        <taxon>Bacteria</taxon>
        <taxon>Bacillati</taxon>
        <taxon>Bacillota</taxon>
        <taxon>Clostridia</taxon>
        <taxon>Lachnospirales</taxon>
        <taxon>Lachnospiraceae</taxon>
        <taxon>Eisenbergiella</taxon>
    </lineage>
</organism>
<evidence type="ECO:0000313" key="7">
    <source>
        <dbReference type="Proteomes" id="UP000260812"/>
    </source>
</evidence>
<dbReference type="AlphaFoldDB" id="A0A3E3I4R4"/>